<organism evidence="2 3">
    <name type="scientific">Gordonia asplenii</name>
    <dbReference type="NCBI Taxonomy" id="2725283"/>
    <lineage>
        <taxon>Bacteria</taxon>
        <taxon>Bacillati</taxon>
        <taxon>Actinomycetota</taxon>
        <taxon>Actinomycetes</taxon>
        <taxon>Mycobacteriales</taxon>
        <taxon>Gordoniaceae</taxon>
        <taxon>Gordonia</taxon>
    </lineage>
</organism>
<dbReference type="Proteomes" id="UP000550729">
    <property type="component" value="Unassembled WGS sequence"/>
</dbReference>
<dbReference type="InterPro" id="IPR037473">
    <property type="entry name" value="Lcp-like"/>
</dbReference>
<proteinExistence type="predicted"/>
<reference evidence="2 3" key="1">
    <citation type="submission" date="2020-04" db="EMBL/GenBank/DDBJ databases">
        <title>Gordonia sp. nov. TBRC 11910.</title>
        <authorList>
            <person name="Suriyachadkun C."/>
        </authorList>
    </citation>
    <scope>NUCLEOTIDE SEQUENCE [LARGE SCALE GENOMIC DNA]</scope>
    <source>
        <strain evidence="2 3">TBRC 11910</strain>
    </source>
</reference>
<dbReference type="PANTHER" id="PTHR37539:SF1">
    <property type="entry name" value="ER-BOUND OXYGENASE MPAB_MPAB'_RUBBER OXYGENASE CATALYTIC DOMAIN-CONTAINING PROTEIN"/>
    <property type="match status" value="1"/>
</dbReference>
<protein>
    <submittedName>
        <fullName evidence="2">DUF2236 domain-containing protein</fullName>
    </submittedName>
</protein>
<gene>
    <name evidence="2" type="ORF">HH308_22865</name>
</gene>
<sequence>MVTRPRPTAFTWRPGYPGTAHGRVREAVLRAAGFDLAPRDDLAADYFDRLWLTDPLAERFVDEVYYGDIGFERGKQMLEQAARDGIDSMPDAPASMRALFDELEAVPEWADVEEIERGAAVWRRWAYDMGAMGNAGTIDTYTEAWLAVPLSLSGGYAGASALNRYLETSRWWIECAQPYAVTTVGSMAKLLSIKVRVMHVSVRRGVANHPEWDEAKWGKPISQSAQMLTLLGGSVAPGLALFGIGHLSSPAELRAVLEFNRYLGYLLGVDPQLCPATVADGVRMLFHFDATRSLDSGDVGSELAASFVPSFEPQPDWSLRDKIRGHFHLQLQAGFSRLYILPWNRKRFDGLPGGWLGTGYLLARLPIIVGVELARRVFPSVDAAWQRRRTEAWRAWLDWQTRDNEHSFKPTTQMRR</sequence>
<accession>A0A848L697</accession>
<dbReference type="Pfam" id="PF09995">
    <property type="entry name" value="MPAB_Lcp_cat"/>
    <property type="match status" value="1"/>
</dbReference>
<name>A0A848L697_9ACTN</name>
<evidence type="ECO:0000313" key="3">
    <source>
        <dbReference type="Proteomes" id="UP000550729"/>
    </source>
</evidence>
<evidence type="ECO:0000313" key="2">
    <source>
        <dbReference type="EMBL" id="NMO04061.1"/>
    </source>
</evidence>
<dbReference type="InterPro" id="IPR018713">
    <property type="entry name" value="MPAB/Lcp_cat_dom"/>
</dbReference>
<dbReference type="AlphaFoldDB" id="A0A848L697"/>
<dbReference type="EMBL" id="JABBNB010000030">
    <property type="protein sequence ID" value="NMO04061.1"/>
    <property type="molecule type" value="Genomic_DNA"/>
</dbReference>
<comment type="caution">
    <text evidence="2">The sequence shown here is derived from an EMBL/GenBank/DDBJ whole genome shotgun (WGS) entry which is preliminary data.</text>
</comment>
<evidence type="ECO:0000259" key="1">
    <source>
        <dbReference type="Pfam" id="PF09995"/>
    </source>
</evidence>
<dbReference type="GO" id="GO:0016491">
    <property type="term" value="F:oxidoreductase activity"/>
    <property type="evidence" value="ECO:0007669"/>
    <property type="project" value="InterPro"/>
</dbReference>
<feature type="domain" description="ER-bound oxygenase mpaB/mpaB'/Rubber oxygenase catalytic" evidence="1">
    <location>
        <begin position="122"/>
        <end position="289"/>
    </location>
</feature>
<keyword evidence="3" id="KW-1185">Reference proteome</keyword>
<dbReference type="PANTHER" id="PTHR37539">
    <property type="entry name" value="SECRETED PROTEIN-RELATED"/>
    <property type="match status" value="1"/>
</dbReference>